<dbReference type="Pfam" id="PF00356">
    <property type="entry name" value="LacI"/>
    <property type="match status" value="1"/>
</dbReference>
<keyword evidence="1" id="KW-0805">Transcription regulation</keyword>
<keyword evidence="2 5" id="KW-0238">DNA-binding</keyword>
<dbReference type="Pfam" id="PF13377">
    <property type="entry name" value="Peripla_BP_3"/>
    <property type="match status" value="1"/>
</dbReference>
<dbReference type="PANTHER" id="PTHR30146:SF109">
    <property type="entry name" value="HTH-TYPE TRANSCRIPTIONAL REGULATOR GALS"/>
    <property type="match status" value="1"/>
</dbReference>
<dbReference type="Gene3D" id="3.40.50.2300">
    <property type="match status" value="2"/>
</dbReference>
<dbReference type="InterPro" id="IPR010982">
    <property type="entry name" value="Lambda_DNA-bd_dom_sf"/>
</dbReference>
<dbReference type="CDD" id="cd06267">
    <property type="entry name" value="PBP1_LacI_sugar_binding-like"/>
    <property type="match status" value="1"/>
</dbReference>
<dbReference type="PANTHER" id="PTHR30146">
    <property type="entry name" value="LACI-RELATED TRANSCRIPTIONAL REPRESSOR"/>
    <property type="match status" value="1"/>
</dbReference>
<evidence type="ECO:0000313" key="6">
    <source>
        <dbReference type="Proteomes" id="UP000617628"/>
    </source>
</evidence>
<dbReference type="AlphaFoldDB" id="A0A934VPB0"/>
<keyword evidence="3" id="KW-0804">Transcription</keyword>
<dbReference type="GO" id="GO:0003700">
    <property type="term" value="F:DNA-binding transcription factor activity"/>
    <property type="evidence" value="ECO:0007669"/>
    <property type="project" value="TreeGrafter"/>
</dbReference>
<dbReference type="CDD" id="cd01392">
    <property type="entry name" value="HTH_LacI"/>
    <property type="match status" value="1"/>
</dbReference>
<evidence type="ECO:0000313" key="5">
    <source>
        <dbReference type="EMBL" id="MBK1875348.1"/>
    </source>
</evidence>
<sequence>MGEESKLVDVAKAANVSLTTASFVINGRGNVSEVIRKRVLAAVAELNYKRRRKPKASDRPETYALVVDMSPKWGYTWIFYEPIMKGLSDGFSGGNYTPIIVPYDPETSAKQLLERLRQMDCRMVFVIECENSEVIQFLEDNNIKVIVLNDSIHQNRFHTICQDDVQGAYEATKYLIDHGHRKIWIVDWNRAHAPHVTTDRFLGYGKALDEASIPFKKSWHQSLSSVSPKELGRIVSKIVSAKDDRPTALYVHGDYMANKLLMYLMREGIQVPEDLSVIAHGDLLIYQEEDPFAITTMKLDTHSMGRLAAEAMINRIRSKSDDHAQSLKLRSTIVERGSVVRI</sequence>
<evidence type="ECO:0000256" key="1">
    <source>
        <dbReference type="ARBA" id="ARBA00023015"/>
    </source>
</evidence>
<dbReference type="SMART" id="SM00354">
    <property type="entry name" value="HTH_LACI"/>
    <property type="match status" value="1"/>
</dbReference>
<dbReference type="GO" id="GO:0000976">
    <property type="term" value="F:transcription cis-regulatory region binding"/>
    <property type="evidence" value="ECO:0007669"/>
    <property type="project" value="TreeGrafter"/>
</dbReference>
<dbReference type="PROSITE" id="PS50932">
    <property type="entry name" value="HTH_LACI_2"/>
    <property type="match status" value="1"/>
</dbReference>
<dbReference type="SUPFAM" id="SSF53822">
    <property type="entry name" value="Periplasmic binding protein-like I"/>
    <property type="match status" value="1"/>
</dbReference>
<dbReference type="SUPFAM" id="SSF47413">
    <property type="entry name" value="lambda repressor-like DNA-binding domains"/>
    <property type="match status" value="1"/>
</dbReference>
<gene>
    <name evidence="5" type="ORF">JIN87_00640</name>
</gene>
<reference evidence="5" key="1">
    <citation type="submission" date="2021-01" db="EMBL/GenBank/DDBJ databases">
        <title>Modified the classification status of verrucomicrobia.</title>
        <authorList>
            <person name="Feng X."/>
        </authorList>
    </citation>
    <scope>NUCLEOTIDE SEQUENCE</scope>
    <source>
        <strain evidence="5">KCTC 13126</strain>
    </source>
</reference>
<protein>
    <submittedName>
        <fullName evidence="5">LacI family DNA-binding transcriptional regulator</fullName>
    </submittedName>
</protein>
<feature type="domain" description="HTH lacI-type" evidence="4">
    <location>
        <begin position="5"/>
        <end position="59"/>
    </location>
</feature>
<accession>A0A934VPB0</accession>
<dbReference type="Gene3D" id="1.10.260.40">
    <property type="entry name" value="lambda repressor-like DNA-binding domains"/>
    <property type="match status" value="1"/>
</dbReference>
<evidence type="ECO:0000256" key="3">
    <source>
        <dbReference type="ARBA" id="ARBA00023163"/>
    </source>
</evidence>
<dbReference type="InterPro" id="IPR000843">
    <property type="entry name" value="HTH_LacI"/>
</dbReference>
<evidence type="ECO:0000256" key="2">
    <source>
        <dbReference type="ARBA" id="ARBA00023125"/>
    </source>
</evidence>
<dbReference type="InterPro" id="IPR028082">
    <property type="entry name" value="Peripla_BP_I"/>
</dbReference>
<dbReference type="InterPro" id="IPR046335">
    <property type="entry name" value="LacI/GalR-like_sensor"/>
</dbReference>
<proteinExistence type="predicted"/>
<dbReference type="PROSITE" id="PS00356">
    <property type="entry name" value="HTH_LACI_1"/>
    <property type="match status" value="1"/>
</dbReference>
<organism evidence="5 6">
    <name type="scientific">Pelagicoccus mobilis</name>
    <dbReference type="NCBI Taxonomy" id="415221"/>
    <lineage>
        <taxon>Bacteria</taxon>
        <taxon>Pseudomonadati</taxon>
        <taxon>Verrucomicrobiota</taxon>
        <taxon>Opitutia</taxon>
        <taxon>Puniceicoccales</taxon>
        <taxon>Pelagicoccaceae</taxon>
        <taxon>Pelagicoccus</taxon>
    </lineage>
</organism>
<dbReference type="EMBL" id="JAENIL010000001">
    <property type="protein sequence ID" value="MBK1875348.1"/>
    <property type="molecule type" value="Genomic_DNA"/>
</dbReference>
<evidence type="ECO:0000259" key="4">
    <source>
        <dbReference type="PROSITE" id="PS50932"/>
    </source>
</evidence>
<name>A0A934VPB0_9BACT</name>
<comment type="caution">
    <text evidence="5">The sequence shown here is derived from an EMBL/GenBank/DDBJ whole genome shotgun (WGS) entry which is preliminary data.</text>
</comment>
<keyword evidence="6" id="KW-1185">Reference proteome</keyword>
<dbReference type="RefSeq" id="WP_200353563.1">
    <property type="nucleotide sequence ID" value="NZ_JAENIL010000001.1"/>
</dbReference>
<dbReference type="Proteomes" id="UP000617628">
    <property type="component" value="Unassembled WGS sequence"/>
</dbReference>